<dbReference type="PROSITE" id="PS50943">
    <property type="entry name" value="HTH_CROC1"/>
    <property type="match status" value="1"/>
</dbReference>
<gene>
    <name evidence="6" type="ORF">BMI79_10045</name>
</gene>
<keyword evidence="2" id="KW-0238">DNA-binding</keyword>
<dbReference type="RefSeq" id="WP_076942081.1">
    <property type="nucleotide sequence ID" value="NZ_MOXD01000004.1"/>
</dbReference>
<dbReference type="PROSITE" id="PS00356">
    <property type="entry name" value="HTH_LACI_1"/>
    <property type="match status" value="1"/>
</dbReference>
<keyword evidence="7" id="KW-1185">Reference proteome</keyword>
<dbReference type="InterPro" id="IPR010982">
    <property type="entry name" value="Lambda_DNA-bd_dom_sf"/>
</dbReference>
<comment type="caution">
    <text evidence="6">The sequence shown here is derived from an EMBL/GenBank/DDBJ whole genome shotgun (WGS) entry which is preliminary data.</text>
</comment>
<evidence type="ECO:0000256" key="1">
    <source>
        <dbReference type="ARBA" id="ARBA00023015"/>
    </source>
</evidence>
<evidence type="ECO:0000256" key="3">
    <source>
        <dbReference type="ARBA" id="ARBA00023163"/>
    </source>
</evidence>
<dbReference type="Pfam" id="PF00356">
    <property type="entry name" value="LacI"/>
    <property type="match status" value="1"/>
</dbReference>
<dbReference type="CDD" id="cd06288">
    <property type="entry name" value="PBP1_sucrose_transcription_regulator"/>
    <property type="match status" value="1"/>
</dbReference>
<dbReference type="SUPFAM" id="SSF47413">
    <property type="entry name" value="lambda repressor-like DNA-binding domains"/>
    <property type="match status" value="1"/>
</dbReference>
<dbReference type="InterPro" id="IPR001387">
    <property type="entry name" value="Cro/C1-type_HTH"/>
</dbReference>
<dbReference type="PRINTS" id="PR00036">
    <property type="entry name" value="HTHLACI"/>
</dbReference>
<dbReference type="SUPFAM" id="SSF53822">
    <property type="entry name" value="Periplasmic binding protein-like I"/>
    <property type="match status" value="1"/>
</dbReference>
<protein>
    <submittedName>
        <fullName evidence="6">LacI family transcriptional regulator</fullName>
    </submittedName>
</protein>
<organism evidence="6 7">
    <name type="scientific">Serratia oryzae</name>
    <dbReference type="NCBI Taxonomy" id="2034155"/>
    <lineage>
        <taxon>Bacteria</taxon>
        <taxon>Pseudomonadati</taxon>
        <taxon>Pseudomonadota</taxon>
        <taxon>Gammaproteobacteria</taxon>
        <taxon>Enterobacterales</taxon>
        <taxon>Yersiniaceae</taxon>
        <taxon>Serratia</taxon>
    </lineage>
</organism>
<evidence type="ECO:0000259" key="5">
    <source>
        <dbReference type="PROSITE" id="PS50943"/>
    </source>
</evidence>
<keyword evidence="3" id="KW-0804">Transcription</keyword>
<dbReference type="PANTHER" id="PTHR30146">
    <property type="entry name" value="LACI-RELATED TRANSCRIPTIONAL REPRESSOR"/>
    <property type="match status" value="1"/>
</dbReference>
<dbReference type="InterPro" id="IPR000843">
    <property type="entry name" value="HTH_LacI"/>
</dbReference>
<proteinExistence type="predicted"/>
<dbReference type="EMBL" id="MOXD01000004">
    <property type="protein sequence ID" value="OMQ23872.1"/>
    <property type="molecule type" value="Genomic_DNA"/>
</dbReference>
<dbReference type="AlphaFoldDB" id="A0A1S8CM82"/>
<dbReference type="OrthoDB" id="5681588at2"/>
<dbReference type="CDD" id="cd01392">
    <property type="entry name" value="HTH_LacI"/>
    <property type="match status" value="1"/>
</dbReference>
<name>A0A1S8CM82_9GAMM</name>
<evidence type="ECO:0000313" key="7">
    <source>
        <dbReference type="Proteomes" id="UP000216021"/>
    </source>
</evidence>
<keyword evidence="1" id="KW-0805">Transcription regulation</keyword>
<dbReference type="Proteomes" id="UP000216021">
    <property type="component" value="Unassembled WGS sequence"/>
</dbReference>
<feature type="domain" description="HTH lacI-type" evidence="4">
    <location>
        <begin position="7"/>
        <end position="53"/>
    </location>
</feature>
<dbReference type="Pfam" id="PF13377">
    <property type="entry name" value="Peripla_BP_3"/>
    <property type="match status" value="1"/>
</dbReference>
<dbReference type="Gene3D" id="3.40.50.2300">
    <property type="match status" value="2"/>
</dbReference>
<dbReference type="InterPro" id="IPR046335">
    <property type="entry name" value="LacI/GalR-like_sensor"/>
</dbReference>
<feature type="domain" description="HTH cro/C1-type" evidence="5">
    <location>
        <begin position="3"/>
        <end position="36"/>
    </location>
</feature>
<dbReference type="SMART" id="SM00354">
    <property type="entry name" value="HTH_LACI"/>
    <property type="match status" value="1"/>
</dbReference>
<dbReference type="PROSITE" id="PS50932">
    <property type="entry name" value="HTH_LACI_2"/>
    <property type="match status" value="1"/>
</dbReference>
<dbReference type="GO" id="GO:0003700">
    <property type="term" value="F:DNA-binding transcription factor activity"/>
    <property type="evidence" value="ECO:0007669"/>
    <property type="project" value="TreeGrafter"/>
</dbReference>
<evidence type="ECO:0000256" key="2">
    <source>
        <dbReference type="ARBA" id="ARBA00023125"/>
    </source>
</evidence>
<sequence length="335" mass="37838">MEKKNKITMNDIAREAGVSQATVSLILNNAQSIKLSDETRSRVINTAQRLGYKKIPSPHKVEGQEEIAIIINSMPSYDPFVDALSQARDEAWRNDVLLTIYDYGDDVDLALRIIRQLEQRRCAGIVLASPITRGIDFSLFDHCTTLPLVLLNVYDHAYPLQSTFLPDDYANALQVTRHLIHQGARRIAHIMGDDWMDASHHRLAGYKAALEHAGIPFDDALVIKTNWRLDETHQATYQVMHRASRPDAIFCSSDWMTLGCYQALAEMEVKVPQDILVAGYDDQRIAEQLMPKLTSVQLPYTELGRMAVEYLCQGECTTTHVRMAGKLQIRGSTIR</sequence>
<dbReference type="Gene3D" id="1.10.260.40">
    <property type="entry name" value="lambda repressor-like DNA-binding domains"/>
    <property type="match status" value="1"/>
</dbReference>
<evidence type="ECO:0000259" key="4">
    <source>
        <dbReference type="PROSITE" id="PS50932"/>
    </source>
</evidence>
<accession>A0A1S8CM82</accession>
<evidence type="ECO:0000313" key="6">
    <source>
        <dbReference type="EMBL" id="OMQ23872.1"/>
    </source>
</evidence>
<reference evidence="6 7" key="1">
    <citation type="submission" date="2016-11" db="EMBL/GenBank/DDBJ databases">
        <title>Rahnella oryzae sp. nov., isolated from rice root.</title>
        <authorList>
            <person name="Zhang X.-X."/>
            <person name="Zhang J."/>
        </authorList>
    </citation>
    <scope>NUCLEOTIDE SEQUENCE [LARGE SCALE GENOMIC DNA]</scope>
    <source>
        <strain evidence="6 7">J11-6</strain>
    </source>
</reference>
<dbReference type="PANTHER" id="PTHR30146:SF145">
    <property type="entry name" value="RIBOSE OPERON REPRESSOR"/>
    <property type="match status" value="1"/>
</dbReference>
<dbReference type="InterPro" id="IPR028082">
    <property type="entry name" value="Peripla_BP_I"/>
</dbReference>
<dbReference type="STRING" id="2034155.BMI79_10045"/>
<dbReference type="GO" id="GO:0000976">
    <property type="term" value="F:transcription cis-regulatory region binding"/>
    <property type="evidence" value="ECO:0007669"/>
    <property type="project" value="TreeGrafter"/>
</dbReference>